<keyword evidence="2" id="KW-1185">Reference proteome</keyword>
<protein>
    <submittedName>
        <fullName evidence="1">Uncharacterized protein</fullName>
    </submittedName>
</protein>
<dbReference type="Pfam" id="PF02958">
    <property type="entry name" value="EcKL"/>
    <property type="match status" value="1"/>
</dbReference>
<dbReference type="PANTHER" id="PTHR11012">
    <property type="entry name" value="PROTEIN KINASE-LIKE DOMAIN-CONTAINING"/>
    <property type="match status" value="1"/>
</dbReference>
<dbReference type="AlphaFoldDB" id="A0A7M7Q6J0"/>
<accession>A0A7M7Q6J0</accession>
<dbReference type="PANTHER" id="PTHR11012:SF55">
    <property type="entry name" value="BHLH DOMAIN-CONTAINING PROTEIN"/>
    <property type="match status" value="1"/>
</dbReference>
<sequence>MFHRDQQSGSIDGVKFVDFQNYVIMSPLRELVFFLTTNLSAEVMEHSFDDLLDLYYKNFIEVLKRLDIDTKVFSRDKFDERIKIDGFKEFLHCPFFIKIMTAEVDDPDKVKNFFGLLMEEKLDSLFMEKLRRCVKKFVEKGWLYQVDENSID</sequence>
<dbReference type="GeneID" id="100678411"/>
<dbReference type="InterPro" id="IPR004119">
    <property type="entry name" value="EcKL"/>
</dbReference>
<dbReference type="Proteomes" id="UP000002358">
    <property type="component" value="Unassembled WGS sequence"/>
</dbReference>
<reference evidence="1" key="1">
    <citation type="submission" date="2021-01" db="UniProtKB">
        <authorList>
            <consortium name="EnsemblMetazoa"/>
        </authorList>
    </citation>
    <scope>IDENTIFICATION</scope>
</reference>
<dbReference type="RefSeq" id="XP_031781535.1">
    <property type="nucleotide sequence ID" value="XM_031925675.2"/>
</dbReference>
<dbReference type="EnsemblMetazoa" id="XM_031925675">
    <property type="protein sequence ID" value="XP_031781535"/>
    <property type="gene ID" value="LOC100678411"/>
</dbReference>
<evidence type="ECO:0000313" key="1">
    <source>
        <dbReference type="EnsemblMetazoa" id="XP_031781535"/>
    </source>
</evidence>
<evidence type="ECO:0000313" key="2">
    <source>
        <dbReference type="Proteomes" id="UP000002358"/>
    </source>
</evidence>
<name>A0A7M7Q6J0_NASVI</name>
<proteinExistence type="predicted"/>
<organism evidence="1 2">
    <name type="scientific">Nasonia vitripennis</name>
    <name type="common">Parasitic wasp</name>
    <dbReference type="NCBI Taxonomy" id="7425"/>
    <lineage>
        <taxon>Eukaryota</taxon>
        <taxon>Metazoa</taxon>
        <taxon>Ecdysozoa</taxon>
        <taxon>Arthropoda</taxon>
        <taxon>Hexapoda</taxon>
        <taxon>Insecta</taxon>
        <taxon>Pterygota</taxon>
        <taxon>Neoptera</taxon>
        <taxon>Endopterygota</taxon>
        <taxon>Hymenoptera</taxon>
        <taxon>Apocrita</taxon>
        <taxon>Proctotrupomorpha</taxon>
        <taxon>Chalcidoidea</taxon>
        <taxon>Pteromalidae</taxon>
        <taxon>Pteromalinae</taxon>
        <taxon>Nasonia</taxon>
    </lineage>
</organism>